<evidence type="ECO:0000256" key="9">
    <source>
        <dbReference type="ARBA" id="ARBA00023136"/>
    </source>
</evidence>
<keyword evidence="13" id="KW-1185">Reference proteome</keyword>
<comment type="caution">
    <text evidence="12">The sequence shown here is derived from an EMBL/GenBank/DDBJ whole genome shotgun (WGS) entry which is preliminary data.</text>
</comment>
<keyword evidence="3" id="KW-0813">Transport</keyword>
<dbReference type="Pfam" id="PF00005">
    <property type="entry name" value="ABC_tran"/>
    <property type="match status" value="2"/>
</dbReference>
<evidence type="ECO:0000256" key="4">
    <source>
        <dbReference type="ARBA" id="ARBA00022475"/>
    </source>
</evidence>
<comment type="function">
    <text evidence="10">Probably part of an ABC transporter complex. Responsible for energy coupling to the transport system.</text>
</comment>
<sequence>MTKTPIIEVNNLTYIYPRQPGGRRPAPFHDLNLTVYAGERILLTGDSGSGKSTFLRCLNGLIPHSESGKMEGTVNIAGIDTRNSGISQLASHVGMVFQDPDYQLFCADVESEIAYGLEQHGVSPQEMQRRIEEVIELLRITHLRGRMMDTLSWGERQRVAIASVLVMRPEILLLDEPLSGLDEGAVKTLIEVLKNLNELLGLTIIIAEHRTNCLEDFPTRYIHFGDPASGNPAVVRCPAVSCTSDNSLSLSQVNFAYGESDRLVLSDLTLSFHSGMISVLMGENGSGKSTLIRHANGILRPDSGEVFVHGENIRDKTVAEISSSVGICFQHADYQLFEETILDELLCTPRIRGYPLGPSRCRARSILDDLGLLSLGEKSSPLKASVGEKQRIAISTLLMMDTSVMILDEPTLGLDASSKQILASILQKERDLGKTVIVATHDRGFADLCADRIISLSGGRVIHDTGVLR</sequence>
<proteinExistence type="inferred from homology"/>
<dbReference type="Gene3D" id="3.40.50.300">
    <property type="entry name" value="P-loop containing nucleotide triphosphate hydrolases"/>
    <property type="match status" value="2"/>
</dbReference>
<dbReference type="GO" id="GO:0005524">
    <property type="term" value="F:ATP binding"/>
    <property type="evidence" value="ECO:0007669"/>
    <property type="project" value="UniProtKB-KW"/>
</dbReference>
<dbReference type="PANTHER" id="PTHR43553">
    <property type="entry name" value="HEAVY METAL TRANSPORTER"/>
    <property type="match status" value="1"/>
</dbReference>
<dbReference type="GO" id="GO:0042626">
    <property type="term" value="F:ATPase-coupled transmembrane transporter activity"/>
    <property type="evidence" value="ECO:0007669"/>
    <property type="project" value="TreeGrafter"/>
</dbReference>
<keyword evidence="5" id="KW-0677">Repeat</keyword>
<keyword evidence="4" id="KW-1003">Cell membrane</keyword>
<evidence type="ECO:0000256" key="5">
    <source>
        <dbReference type="ARBA" id="ARBA00022737"/>
    </source>
</evidence>
<gene>
    <name evidence="12" type="ORF">ASJ83_07585</name>
</gene>
<keyword evidence="7" id="KW-0067">ATP-binding</keyword>
<dbReference type="InterPro" id="IPR003593">
    <property type="entry name" value="AAA+_ATPase"/>
</dbReference>
<dbReference type="InterPro" id="IPR027417">
    <property type="entry name" value="P-loop_NTPase"/>
</dbReference>
<evidence type="ECO:0000256" key="8">
    <source>
        <dbReference type="ARBA" id="ARBA00022967"/>
    </source>
</evidence>
<dbReference type="GO" id="GO:0016887">
    <property type="term" value="F:ATP hydrolysis activity"/>
    <property type="evidence" value="ECO:0007669"/>
    <property type="project" value="InterPro"/>
</dbReference>
<dbReference type="InterPro" id="IPR050095">
    <property type="entry name" value="ECF_ABC_transporter_ATP-bd"/>
</dbReference>
<evidence type="ECO:0000256" key="7">
    <source>
        <dbReference type="ARBA" id="ARBA00022840"/>
    </source>
</evidence>
<dbReference type="SUPFAM" id="SSF52540">
    <property type="entry name" value="P-loop containing nucleoside triphosphate hydrolases"/>
    <property type="match status" value="2"/>
</dbReference>
<keyword evidence="6" id="KW-0547">Nucleotide-binding</keyword>
<feature type="domain" description="ABC transporter" evidence="11">
    <location>
        <begin position="248"/>
        <end position="468"/>
    </location>
</feature>
<evidence type="ECO:0000313" key="13">
    <source>
        <dbReference type="Proteomes" id="UP000243820"/>
    </source>
</evidence>
<evidence type="ECO:0000256" key="10">
    <source>
        <dbReference type="ARBA" id="ARBA00025157"/>
    </source>
</evidence>
<feature type="domain" description="ABC transporter" evidence="11">
    <location>
        <begin position="7"/>
        <end position="251"/>
    </location>
</feature>
<dbReference type="PANTHER" id="PTHR43553:SF23">
    <property type="entry name" value="ABC TRANSPORTER ATP-BINDING COMPONENT"/>
    <property type="match status" value="1"/>
</dbReference>
<name>A0AAX0QB97_9EURY</name>
<evidence type="ECO:0000313" key="12">
    <source>
        <dbReference type="EMBL" id="PAV10305.1"/>
    </source>
</evidence>
<evidence type="ECO:0000256" key="1">
    <source>
        <dbReference type="ARBA" id="ARBA00004202"/>
    </source>
</evidence>
<evidence type="ECO:0000256" key="6">
    <source>
        <dbReference type="ARBA" id="ARBA00022741"/>
    </source>
</evidence>
<keyword evidence="8" id="KW-1278">Translocase</keyword>
<dbReference type="SMART" id="SM00382">
    <property type="entry name" value="AAA"/>
    <property type="match status" value="2"/>
</dbReference>
<accession>A0AAX0QB97</accession>
<keyword evidence="9" id="KW-0472">Membrane</keyword>
<evidence type="ECO:0000256" key="3">
    <source>
        <dbReference type="ARBA" id="ARBA00022448"/>
    </source>
</evidence>
<dbReference type="PROSITE" id="PS50893">
    <property type="entry name" value="ABC_TRANSPORTER_2"/>
    <property type="match status" value="2"/>
</dbReference>
<dbReference type="EMBL" id="LMVO01000001">
    <property type="protein sequence ID" value="PAV10305.1"/>
    <property type="molecule type" value="Genomic_DNA"/>
</dbReference>
<dbReference type="GO" id="GO:0043190">
    <property type="term" value="C:ATP-binding cassette (ABC) transporter complex"/>
    <property type="evidence" value="ECO:0007669"/>
    <property type="project" value="TreeGrafter"/>
</dbReference>
<dbReference type="RefSeq" id="WP_095641701.1">
    <property type="nucleotide sequence ID" value="NZ_LMVO01000001.1"/>
</dbReference>
<dbReference type="InterPro" id="IPR015856">
    <property type="entry name" value="ABC_transpr_CbiO/EcfA_su"/>
</dbReference>
<dbReference type="InterPro" id="IPR003439">
    <property type="entry name" value="ABC_transporter-like_ATP-bd"/>
</dbReference>
<reference evidence="12 13" key="1">
    <citation type="journal article" date="2017" name="BMC Genomics">
        <title>Genomic analysis of methanogenic archaea reveals a shift towards energy conservation.</title>
        <authorList>
            <person name="Gilmore S.P."/>
            <person name="Henske J.K."/>
            <person name="Sexton J.A."/>
            <person name="Solomon K.V."/>
            <person name="Seppala S."/>
            <person name="Yoo J.I."/>
            <person name="Huyett L.M."/>
            <person name="Pressman A."/>
            <person name="Cogan J.Z."/>
            <person name="Kivenson V."/>
            <person name="Peng X."/>
            <person name="Tan Y."/>
            <person name="Valentine D.L."/>
            <person name="O'Malley M.A."/>
        </authorList>
    </citation>
    <scope>NUCLEOTIDE SEQUENCE [LARGE SCALE GENOMIC DNA]</scope>
    <source>
        <strain evidence="12 13">XII</strain>
    </source>
</reference>
<comment type="subcellular location">
    <subcellularLocation>
        <location evidence="1">Cell membrane</location>
        <topology evidence="1">Peripheral membrane protein</topology>
    </subcellularLocation>
</comment>
<comment type="similarity">
    <text evidence="2">Belongs to the ABC transporter superfamily.</text>
</comment>
<dbReference type="AlphaFoldDB" id="A0AAX0QB97"/>
<dbReference type="PROSITE" id="PS00675">
    <property type="entry name" value="SIGMA54_INTERACT_1"/>
    <property type="match status" value="1"/>
</dbReference>
<dbReference type="Proteomes" id="UP000243820">
    <property type="component" value="Unassembled WGS sequence"/>
</dbReference>
<organism evidence="12 13">
    <name type="scientific">Methanocorpusculum parvum</name>
    <dbReference type="NCBI Taxonomy" id="2193"/>
    <lineage>
        <taxon>Archaea</taxon>
        <taxon>Methanobacteriati</taxon>
        <taxon>Methanobacteriota</taxon>
        <taxon>Stenosarchaea group</taxon>
        <taxon>Methanomicrobia</taxon>
        <taxon>Methanomicrobiales</taxon>
        <taxon>Methanocorpusculaceae</taxon>
        <taxon>Methanocorpusculum</taxon>
    </lineage>
</organism>
<evidence type="ECO:0000256" key="2">
    <source>
        <dbReference type="ARBA" id="ARBA00005417"/>
    </source>
</evidence>
<protein>
    <recommendedName>
        <fullName evidence="11">ABC transporter domain-containing protein</fullName>
    </recommendedName>
</protein>
<dbReference type="CDD" id="cd03225">
    <property type="entry name" value="ABC_cobalt_CbiO_domain1"/>
    <property type="match status" value="2"/>
</dbReference>
<evidence type="ECO:0000259" key="11">
    <source>
        <dbReference type="PROSITE" id="PS50893"/>
    </source>
</evidence>
<dbReference type="InterPro" id="IPR025662">
    <property type="entry name" value="Sigma_54_int_dom_ATP-bd_1"/>
</dbReference>